<dbReference type="Pfam" id="PF14258">
    <property type="entry name" value="DUF4350"/>
    <property type="match status" value="1"/>
</dbReference>
<name>A0ABS9NPH9_9NEIS</name>
<keyword evidence="1" id="KW-1133">Transmembrane helix</keyword>
<dbReference type="EMBL" id="JAKOOW010000032">
    <property type="protein sequence ID" value="MCG6504590.1"/>
    <property type="molecule type" value="Genomic_DNA"/>
</dbReference>
<dbReference type="InterPro" id="IPR025646">
    <property type="entry name" value="DUF4350"/>
</dbReference>
<keyword evidence="1" id="KW-0812">Transmembrane</keyword>
<dbReference type="RefSeq" id="WP_238748102.1">
    <property type="nucleotide sequence ID" value="NZ_JAKOOW010000032.1"/>
</dbReference>
<feature type="domain" description="DUF4350" evidence="2">
    <location>
        <begin position="52"/>
        <end position="280"/>
    </location>
</feature>
<evidence type="ECO:0000259" key="2">
    <source>
        <dbReference type="Pfam" id="PF14258"/>
    </source>
</evidence>
<accession>A0ABS9NPH9</accession>
<reference evidence="3 4" key="1">
    <citation type="submission" date="2022-02" db="EMBL/GenBank/DDBJ databases">
        <title>Genome sequence data of Kingella unionensis sp. nov. strain CICC 24913 (CCUG 75125).</title>
        <authorList>
            <person name="Xiao M."/>
        </authorList>
    </citation>
    <scope>NUCLEOTIDE SEQUENCE [LARGE SCALE GENOMIC DNA]</scope>
    <source>
        <strain evidence="3 4">CICC 24913</strain>
    </source>
</reference>
<evidence type="ECO:0000313" key="4">
    <source>
        <dbReference type="Proteomes" id="UP001298424"/>
    </source>
</evidence>
<keyword evidence="1" id="KW-0472">Membrane</keyword>
<sequence length="467" mass="53417">MSKVRILLLVLVLALLGGGLYFATGWERRQVTVWKNDVRAEWSHREKELLGVQALLKAQGRQDKDIELVQLSDNVNLIAPGTNQLLIVSDSNLKTRTDAEILLDWVARGNHVVIETPTDYSIAEDDDEDEEDEQEERYGYSKALFETLKLKHGEKEFPEAEKEQEAVAIHPACADSEKKRLAAAEVMSDDEKRLERDFNQDKYARLNVKQCSFYINSIKLPEGKTLYFDNNHHGRLLQPQAGSQVMFQGENHLSGSQIVRVRHGEGSLTFSSTTSWLKNPEYPPRADSGLKLYDHAYLVSYLAQGKSKIVLLGELRSRTPPLRKPVLWIILTKYAALSWPLLAVLALAVWRIAARIGPVRSLPPAPERYLGQHLLAQGRFLARHFSERSILADLQQELLEHLERRYPSWHQLTPAKRLDFVCSQTKLSADTVKPWLEPLPAHVGPVEWLAMLSKHRLLMRRLPHKWY</sequence>
<keyword evidence="4" id="KW-1185">Reference proteome</keyword>
<proteinExistence type="predicted"/>
<organism evidence="3 4">
    <name type="scientific">Kingella pumchi</name>
    <dbReference type="NCBI Taxonomy" id="2779506"/>
    <lineage>
        <taxon>Bacteria</taxon>
        <taxon>Pseudomonadati</taxon>
        <taxon>Pseudomonadota</taxon>
        <taxon>Betaproteobacteria</taxon>
        <taxon>Neisseriales</taxon>
        <taxon>Neisseriaceae</taxon>
        <taxon>Kingella</taxon>
    </lineage>
</organism>
<protein>
    <submittedName>
        <fullName evidence="3">DUF4350 domain-containing protein</fullName>
    </submittedName>
</protein>
<gene>
    <name evidence="3" type="ORF">MB824_08780</name>
</gene>
<feature type="transmembrane region" description="Helical" evidence="1">
    <location>
        <begin position="326"/>
        <end position="350"/>
    </location>
</feature>
<evidence type="ECO:0000313" key="3">
    <source>
        <dbReference type="EMBL" id="MCG6504590.1"/>
    </source>
</evidence>
<comment type="caution">
    <text evidence="3">The sequence shown here is derived from an EMBL/GenBank/DDBJ whole genome shotgun (WGS) entry which is preliminary data.</text>
</comment>
<evidence type="ECO:0000256" key="1">
    <source>
        <dbReference type="SAM" id="Phobius"/>
    </source>
</evidence>
<dbReference type="Proteomes" id="UP001298424">
    <property type="component" value="Unassembled WGS sequence"/>
</dbReference>